<dbReference type="STRING" id="4113.M1BNR9"/>
<evidence type="ECO:0000313" key="3">
    <source>
        <dbReference type="Proteomes" id="UP000011115"/>
    </source>
</evidence>
<keyword evidence="3" id="KW-1185">Reference proteome</keyword>
<accession>M1BNR9</accession>
<dbReference type="PaxDb" id="4113-PGSC0003DMT400049446"/>
<dbReference type="OMA" id="IHDHQEI"/>
<dbReference type="AlphaFoldDB" id="M1BNR9"/>
<reference evidence="3" key="1">
    <citation type="journal article" date="2011" name="Nature">
        <title>Genome sequence and analysis of the tuber crop potato.</title>
        <authorList>
            <consortium name="The Potato Genome Sequencing Consortium"/>
        </authorList>
    </citation>
    <scope>NUCLEOTIDE SEQUENCE [LARGE SCALE GENOMIC DNA]</scope>
    <source>
        <strain evidence="3">cv. DM1-3 516 R44</strain>
    </source>
</reference>
<name>M1BNR9_SOLTU</name>
<organism evidence="2 3">
    <name type="scientific">Solanum tuberosum</name>
    <name type="common">Potato</name>
    <dbReference type="NCBI Taxonomy" id="4113"/>
    <lineage>
        <taxon>Eukaryota</taxon>
        <taxon>Viridiplantae</taxon>
        <taxon>Streptophyta</taxon>
        <taxon>Embryophyta</taxon>
        <taxon>Tracheophyta</taxon>
        <taxon>Spermatophyta</taxon>
        <taxon>Magnoliopsida</taxon>
        <taxon>eudicotyledons</taxon>
        <taxon>Gunneridae</taxon>
        <taxon>Pentapetalae</taxon>
        <taxon>asterids</taxon>
        <taxon>lamiids</taxon>
        <taxon>Solanales</taxon>
        <taxon>Solanaceae</taxon>
        <taxon>Solanoideae</taxon>
        <taxon>Solaneae</taxon>
        <taxon>Solanum</taxon>
    </lineage>
</organism>
<evidence type="ECO:0000313" key="2">
    <source>
        <dbReference type="EnsemblPlants" id="PGSC0003DMT400049446"/>
    </source>
</evidence>
<dbReference type="EnsemblPlants" id="PGSC0003DMT400049446">
    <property type="protein sequence ID" value="PGSC0003DMT400049446"/>
    <property type="gene ID" value="PGSC0003DMG400019211"/>
</dbReference>
<dbReference type="HOGENOM" id="CLU_1542752_0_0_1"/>
<reference evidence="2" key="2">
    <citation type="submission" date="2015-06" db="UniProtKB">
        <authorList>
            <consortium name="EnsemblPlants"/>
        </authorList>
    </citation>
    <scope>IDENTIFICATION</scope>
    <source>
        <strain evidence="2">DM1-3 516 R44</strain>
    </source>
</reference>
<feature type="region of interest" description="Disordered" evidence="1">
    <location>
        <begin position="46"/>
        <end position="69"/>
    </location>
</feature>
<dbReference type="Gramene" id="PGSC0003DMT400049446">
    <property type="protein sequence ID" value="PGSC0003DMT400049446"/>
    <property type="gene ID" value="PGSC0003DMG400019211"/>
</dbReference>
<protein>
    <submittedName>
        <fullName evidence="2">DELLA protein GAI</fullName>
    </submittedName>
</protein>
<dbReference type="InParanoid" id="M1BNR9"/>
<sequence length="174" mass="19305">MSSGEMSMDTIMEDEDSFVSETDAIIYAASDISGWTHSLISDNNIPNSSSSTSVDDCQQQISTAGDGDDSMIVSSSASSSWFNNNKQIHDHQEIRIFNVDFRAFCNNRLKSRGGSEFRSGLLLGRTVKEETSVRLVNTLMACAEAIQENNLSLADVLISDIKRLRARLEWLKQK</sequence>
<feature type="compositionally biased region" description="Low complexity" evidence="1">
    <location>
        <begin position="46"/>
        <end position="56"/>
    </location>
</feature>
<evidence type="ECO:0000256" key="1">
    <source>
        <dbReference type="SAM" id="MobiDB-lite"/>
    </source>
</evidence>
<dbReference type="SMR" id="M1BNR9"/>
<proteinExistence type="predicted"/>
<dbReference type="Proteomes" id="UP000011115">
    <property type="component" value="Unassembled WGS sequence"/>
</dbReference>